<evidence type="ECO:0000313" key="2">
    <source>
        <dbReference type="Proteomes" id="UP000249341"/>
    </source>
</evidence>
<accession>A0A327Z2X3</accession>
<protein>
    <submittedName>
        <fullName evidence="1">Uncharacterized protein</fullName>
    </submittedName>
</protein>
<gene>
    <name evidence="1" type="ORF">B0I29_120121</name>
</gene>
<organism evidence="1 2">
    <name type="scientific">Actinoplanes lutulentus</name>
    <dbReference type="NCBI Taxonomy" id="1287878"/>
    <lineage>
        <taxon>Bacteria</taxon>
        <taxon>Bacillati</taxon>
        <taxon>Actinomycetota</taxon>
        <taxon>Actinomycetes</taxon>
        <taxon>Micromonosporales</taxon>
        <taxon>Micromonosporaceae</taxon>
        <taxon>Actinoplanes</taxon>
    </lineage>
</organism>
<proteinExistence type="predicted"/>
<name>A0A327Z2X3_9ACTN</name>
<dbReference type="EMBL" id="QLMJ01000020">
    <property type="protein sequence ID" value="RAK28353.1"/>
    <property type="molecule type" value="Genomic_DNA"/>
</dbReference>
<dbReference type="Proteomes" id="UP000249341">
    <property type="component" value="Unassembled WGS sequence"/>
</dbReference>
<sequence length="31" mass="3134">MARLLQLCAAGTLTGEHVRLAAAAHGADDEA</sequence>
<reference evidence="1 2" key="1">
    <citation type="submission" date="2018-06" db="EMBL/GenBank/DDBJ databases">
        <title>Genomic Encyclopedia of Type Strains, Phase III (KMG-III): the genomes of soil and plant-associated and newly described type strains.</title>
        <authorList>
            <person name="Whitman W."/>
        </authorList>
    </citation>
    <scope>NUCLEOTIDE SEQUENCE [LARGE SCALE GENOMIC DNA]</scope>
    <source>
        <strain evidence="1 2">CGMCC 4.7090</strain>
    </source>
</reference>
<dbReference type="AlphaFoldDB" id="A0A327Z2X3"/>
<comment type="caution">
    <text evidence="1">The sequence shown here is derived from an EMBL/GenBank/DDBJ whole genome shotgun (WGS) entry which is preliminary data.</text>
</comment>
<evidence type="ECO:0000313" key="1">
    <source>
        <dbReference type="EMBL" id="RAK28353.1"/>
    </source>
</evidence>
<keyword evidence="2" id="KW-1185">Reference proteome</keyword>